<evidence type="ECO:0000313" key="2">
    <source>
        <dbReference type="Proteomes" id="UP001141434"/>
    </source>
</evidence>
<reference evidence="1" key="2">
    <citation type="journal article" date="2023" name="IMA Fungus">
        <title>Comparative genomic study of the Penicillium genus elucidates a diverse pangenome and 15 lateral gene transfer events.</title>
        <authorList>
            <person name="Petersen C."/>
            <person name="Sorensen T."/>
            <person name="Nielsen M.R."/>
            <person name="Sondergaard T.E."/>
            <person name="Sorensen J.L."/>
            <person name="Fitzpatrick D.A."/>
            <person name="Frisvad J.C."/>
            <person name="Nielsen K.L."/>
        </authorList>
    </citation>
    <scope>NUCLEOTIDE SEQUENCE</scope>
    <source>
        <strain evidence="1">IBT 34128</strain>
    </source>
</reference>
<accession>A0A9W9EGH8</accession>
<organism evidence="1 2">
    <name type="scientific">Penicillium alfredii</name>
    <dbReference type="NCBI Taxonomy" id="1506179"/>
    <lineage>
        <taxon>Eukaryota</taxon>
        <taxon>Fungi</taxon>
        <taxon>Dikarya</taxon>
        <taxon>Ascomycota</taxon>
        <taxon>Pezizomycotina</taxon>
        <taxon>Eurotiomycetes</taxon>
        <taxon>Eurotiomycetidae</taxon>
        <taxon>Eurotiales</taxon>
        <taxon>Aspergillaceae</taxon>
        <taxon>Penicillium</taxon>
    </lineage>
</organism>
<reference evidence="1" key="1">
    <citation type="submission" date="2022-11" db="EMBL/GenBank/DDBJ databases">
        <authorList>
            <person name="Petersen C."/>
        </authorList>
    </citation>
    <scope>NUCLEOTIDE SEQUENCE</scope>
    <source>
        <strain evidence="1">IBT 34128</strain>
    </source>
</reference>
<proteinExistence type="predicted"/>
<sequence length="73" mass="7789">MARLEPNRKLIKFADWLADIAPPPMTQHPPPSLSPGILSPCSSAFSAVDPFRSRLNAPGPGVVLGGTLLPFRL</sequence>
<keyword evidence="2" id="KW-1185">Reference proteome</keyword>
<name>A0A9W9EGH8_9EURO</name>
<dbReference type="EMBL" id="JAPMSZ010000012">
    <property type="protein sequence ID" value="KAJ5081280.1"/>
    <property type="molecule type" value="Genomic_DNA"/>
</dbReference>
<dbReference type="AlphaFoldDB" id="A0A9W9EGH8"/>
<protein>
    <submittedName>
        <fullName evidence="1">Uncharacterized protein</fullName>
    </submittedName>
</protein>
<comment type="caution">
    <text evidence="1">The sequence shown here is derived from an EMBL/GenBank/DDBJ whole genome shotgun (WGS) entry which is preliminary data.</text>
</comment>
<dbReference type="Proteomes" id="UP001141434">
    <property type="component" value="Unassembled WGS sequence"/>
</dbReference>
<gene>
    <name evidence="1" type="ORF">NUU61_009544</name>
</gene>
<dbReference type="RefSeq" id="XP_056506567.1">
    <property type="nucleotide sequence ID" value="XM_056660069.1"/>
</dbReference>
<dbReference type="GeneID" id="81399238"/>
<evidence type="ECO:0000313" key="1">
    <source>
        <dbReference type="EMBL" id="KAJ5081280.1"/>
    </source>
</evidence>